<keyword evidence="1" id="KW-0677">Repeat</keyword>
<name>A0A6J7GIN0_9ZZZZ</name>
<feature type="region of interest" description="Disordered" evidence="2">
    <location>
        <begin position="1524"/>
        <end position="1543"/>
    </location>
</feature>
<feature type="domain" description="Fibronectin type-III" evidence="3">
    <location>
        <begin position="1641"/>
        <end position="1733"/>
    </location>
</feature>
<dbReference type="Pfam" id="PF00041">
    <property type="entry name" value="fn3"/>
    <property type="match status" value="12"/>
</dbReference>
<feature type="region of interest" description="Disordered" evidence="2">
    <location>
        <begin position="2855"/>
        <end position="2874"/>
    </location>
</feature>
<dbReference type="PANTHER" id="PTHR13817:SF73">
    <property type="entry name" value="FIBRONECTIN TYPE-III DOMAIN-CONTAINING PROTEIN"/>
    <property type="match status" value="1"/>
</dbReference>
<feature type="domain" description="Fibronectin type-III" evidence="3">
    <location>
        <begin position="1735"/>
        <end position="1827"/>
    </location>
</feature>
<feature type="domain" description="Fibronectin type-III" evidence="3">
    <location>
        <begin position="632"/>
        <end position="739"/>
    </location>
</feature>
<feature type="domain" description="Fibronectin type-III" evidence="3">
    <location>
        <begin position="1545"/>
        <end position="1637"/>
    </location>
</feature>
<feature type="domain" description="Fibronectin type-III" evidence="3">
    <location>
        <begin position="1830"/>
        <end position="1921"/>
    </location>
</feature>
<feature type="domain" description="Fibronectin type-III" evidence="3">
    <location>
        <begin position="839"/>
        <end position="936"/>
    </location>
</feature>
<reference evidence="4" key="1">
    <citation type="submission" date="2020-05" db="EMBL/GenBank/DDBJ databases">
        <authorList>
            <person name="Chiriac C."/>
            <person name="Salcher M."/>
            <person name="Ghai R."/>
            <person name="Kavagutti S V."/>
        </authorList>
    </citation>
    <scope>NUCLEOTIDE SEQUENCE</scope>
</reference>
<evidence type="ECO:0000313" key="4">
    <source>
        <dbReference type="EMBL" id="CAB4903993.1"/>
    </source>
</evidence>
<proteinExistence type="predicted"/>
<dbReference type="PANTHER" id="PTHR13817">
    <property type="entry name" value="TITIN"/>
    <property type="match status" value="1"/>
</dbReference>
<sequence length="5181" mass="531885">MTHLRKIVPIVAAASILATGLLGAEVASASPVEANSPSTDSGSVLAPARVSAIAVHRGTEIHIEPAASQPGALDPTSYQIVTCGPYAPKSAQLNAALGDVCVGDTTYQVKEIPASMTTVVADCKPSPEYWCVIAVRGVNGSQLSEPKISGAGGVAPNPPRDLLATPEADGRSILVSWSAGAPAKQAKGIPAIATRYEVLIDGRVVARDLQKTEYLGQCGIAQECTYAVRAVSAAGRSKSVVVTAATAGTQAPTIDPLGAGLVEPGTAQIVGARGNGPSDERPVRIDFASALTPSLVRYSAEATLTANGRWVLVVPADVVAGTYNLTATQGTFSTSLSSVHISADVPLTANVSVVAGGVVLTGTAVTSEIAGPVTITDSKFGTVTVEVNAAGGWAYTIPISAQGLGSHAVTVTQTVPGEMGRTSAINYRVESLSGWTPRAAKAPAKPAAPTVVAGDSSAVVSWKAPADNGSKITSYVVTSTPGSKTCTYTVPKTGTSLNKCTVAGLTNATSYKFTVKAINAGGSSPLSSASAAITPKGKPLAPAKPTARVMGRTIVVSWTAPNDQGSPITKYTVKPSSGTLPCVFTRATAVTCTVAAPLSGVAYTYQVSATNAIGTSALSPASAAVTYVAGTAPGAPTAVTLISRDGAMSIKWTPPVSDGGSPITLYTATATSAQTFEGVALGGPAKSCTYNATGSSNMCSISGLTNGDHYKFTVTATNALGTSVASGESADTFVGAPMTPLISSVTPTDHGAVVDFQTVATPANMLVPIGGKYECMVVGHPEITASGSDYNHTCTFYSLVNGTSYRFVVRARADTPMWTPYWAYSQYSEPSEPVTPVGQPSAPTSVRAYSFNSGLLVSWVAPTNTGGLPITAYSVVAKLPSGSTVLSERFASTTRVVSLDGLENGIPYTVTVKALNEQVAGRAAEATAGAWSAKPSAPLNVTVVSSGNREAVLSWDPPLDQPVPVTSYTITATNYYITSQTLTQTTSGGGPYTFTGLTNGLTYTFTIVATNDAGDGPASAVSAQVVPATVPDAPPAFFDANIGGSVEYYPSALAALWTEPVSNGGSPVTGYRITATPVIGEPVTTFITGGYCSYSSYYWGFVCSGMLTGLSAGKTYSFSVRAVNDVGDSSPLELGDYVVQGPPSAPTNVVVTPLNHGLRITWSASTLGAGSDTYYEAVLNTNFLGFEQSGCKRVYAPESGNMSCDIFEATPGTALSNGVDYPVVVAVANPYGSNSVSRTGTPAAQRPQPPTGVAASANGAGQMLVTWTAPSDNGGASVAGYRVSVVGNGVLGCTPAGAATSCTVNGLTSGTTYSFTVTATNSVGSSVASDASAGVAATGRPDAPSINSISGVAGGFTLSVTPGSERGYAPVAYRVRATDVANEATVIYYASADANTTFTAPSGTLVLGHTYNMSVQACSTLGIYFVTPCSSPGQSAWAEASVVFVAAYVPLAPTVLTVVAGDASARLTYTAPTGSGAAITGYTVTVNDTTASTSTTVAAGTTTADITGLINNHAYTFSVTASNAAGTSTPSSTTGAVTPEGAPGAPSDVIATRAGKGAISVAFVAPTDAGGSDITGYRVRAIDILGNVFANTGSSSPITISGLTNGAIYAVYAQATKSVGRILGSSARATEDIIPRGVPEAPSSVSATNYEDGRSTITFSAAESNASPITSYTVTATDFTVPGTRVVSGSGSPIDVTGLTNGHTYRFTVFATNVYGNGAEQSNGVNIYPIGRPTAPTVTAVTADSSTSAMVAFLASSSNGGSSITSYVVTATSLTNAAHSLITSNVGSPISVTGLTAGDNYTFAVAATNYSTSGGAHGGVGASSPQVAARPGVPSSLVASSGDSSVQVEWSPPTAVFGETPTLYQATVSPGGQTCTTTSLPACTVTGLTNYTDYTVSVVAITGGGTSAATSPVSFRPTPNVGSATSVPGAPTSVNVNITSGSAVVSWTPPTVTGGAIDLFTATAQPGGATCNSQPREVGGKFSCNLTGLDDYAIYSITVTATNSLGTGVASDVVQATICGAVWPRGPTCSSLFNAPLGGFPLRVSGGVKVTWLPRSADELGVSTAFASPSGASCTSNAASPLLDNLGRRYCVIPGSFSSSEVFRVQGPSGSTTLPNLAGFATLSVPRYTHELDPRVTGTSNLGRVDVLAVPTSCVEYFTCATSRRFTGTVTAGAFDIALENLPDGTYSVFVADEDPSGPLPVTAPATMLIDRIDPTPLYVVDRGGRGTTGTDNQATLRGEAECDITTSLNIDWYAGDSATGAPVFSQSPSRAATLVPGRCSYSSTAPGLADGQYTVVVRMVDLAGNIAEDNLDFYLDTIGPSVLVTSPAGDEEVPAGITEIAGTSPSVFGDRDTVAITATKGSLTYRSAPRVVGDAFTTRMNLPSGVWTVRVTRFDSAQNSATQTRTITVVDAATDVSISLPTSGSVVATSTTIAGWARPGSTVVVTADDTTLGTIVADTLGSWSTPVSLSAGVTSLRAAVGAAGTDVSVTVGTPSAAMTIAKPGVGGRTNGRPLFGTGPANSIVNVTVDSQTFPVTVNASGVWTQTLGTFSPGSHTVTATDGATTASTIIFIDRTVPTLSVTAPLAGLTSAQGVTLTGDVSLGDPGVVRLDFYHGSDSTSAVAFSQNLAMANGYLLSGFPSGVDDGQWTLIASRVDAYGNVGALQRTFTYDSTSPALTTNVKGSMPAPLTLAGVAGSAEGDGPVTITVDGVLWTGSTGAYNYTPAPAITSGDHSVIIRQVDAAGNVSLFSQYVNVDAIPPALTVNPIVNPNPHEYVVSASAPRENDGRVIISFTPDDSPAMVSSFDIYPSNQVVSHYANLESGWWTVRVSRADQAGNETVHTERLLVDTEAPQLDLTSPSGRTSDRTPTITGTTSTESYRLDAMHVTFTRLGASTPTQSVDFSPVAGEFSVTPPALPDDTYTVRVSREDPVFPAVVTQTIVIDTTAPSLSVTAPPAEPSDIHSVKAVCGTAGTAPGDDPTVTVTWTTVFDGSIFVQTVTPSAGAFCAYPQRSALYDVVVRQSDSVGNTATSISARYFVDIQAPVVSVDGVAGGSRYLPALTGLAGSLPGDATEVTVVLARRGDGCYCTTAIRTAQVVDGVWRLPLLDLTSDLWSYRSVTQSDAAGNSTTVTYPSDPYVYGFTVDNSPIAVPVASRRGDSIRFDVNQPYAAYATTIHMKIYRGSTATTPVYAASLGQGSGPKGYETLYRNHPFASDVYFGNGNYVVQYEVQDSAGRVAKSAEIPVRMSWVVPRVTVTAVTAGDVSTPVSTVKFGTPLTVSGTATVNEVDPSTVSVMVRQTSGNTSYRDSDVSVSSAAFFATATVDAAGTWSVPLSTRFPVGSYSITVKQGLGQSIGTTFSVTGDAPIVDSIVMRSVRGVDNLLYQTIFVRGRIPTDRAVTGLTARITSPALSNALTTCTGLVLTGSTWTCSFTGITANAYSDASYTVEASVLTAVNYVACVRFVSPSYPDCAEFRTTETTQASTGSRTEFLKSTYPVPTISAPVNANTYGSPVAVTGTVSVSAGNLPGVTLKVWSGTEASGLPAQTLTGTAVSGTYSIPVTLTEGTWTIQVQQVDSESHVGLSPAVTFAVDTSAPVITLQYPVSGASVPSASIGGTITGGYGDVPSLCSTSPYTCTSLRAWQRDFASNPSTSVGTVTYYAGSSASGTVLRTSRITTNPTLTTPAPDNIFRDVQNLSAGTYTAAVEASDQYGNVARQSVTFTVRTMTAPLVPTMTVMLNGTSLNADRSVGVGNYQRYDIALTDSPVSSPYATGTVNVMDGSTVLGSGTLVRGAVTIVMATPAFGNVGAIHVEYAGDTNHRPVSSGTRSVTVTLNTPLWVYASYQFGRSAAGTMYAWIRVLYDGFDSSGTYQNFLCPGRIDIYRQDGIMISDVGGSMESGRGQWISGPGVAGPPLSVDLAQSNTCAAQRMYTSGPNLPAAVLPRMSASVVTQWPLANKDFEIQVGAAEAWGGIGGDISNALITVLDENGTVVSQGLTSLGYYNFGRPAGRAVVRIATPGTHKLTVRVGGGQTGWTERTVELTVVVDSAEAALSLSIPTSRPGDRPTATLVVGGPTMRGTGTFTSSLPGGAAHAVTVSETQCDVAKCWIAAPIPEDMIDLGTNAVIQASFTSSTSGRTYTIDATMPRTRWAPGLVLTAGAGVPGGVGAVATASGQVTVSWQAPVVATATITGYRVVATPGGASCETATVAPAAAPATSCAINGLTNDTDYTFAVSTLTTSGPSGAVTTQGTPSASVFVPPRSFAQVSSEGTYRRNSLVPIKVVIPFEAGVPSGLRSGTVNINIEQPNWCRVYLYPRSYPFLYCLGASHRVTVDLATGVSSDALTIRGAARADIDPASYAAAGLTPALLTPTTRVTWVGSQAIVTTQMYIGSGTQAYGTQFTVTADFVPTDLTRVIGAATSPGIDSVYWGVPKTNLTLESTGSPVLKVQVSSAVLTGGLWGPVRAPRTSILGPQYWVSDPTEESSADWNVRPPRVGETVFVRARADYIFGDDIDQQVRLGLAESIPGGDPLYVDAYDGTNHDRLLSTRSAKRMDPRSGVIDWKIRNLDSTEPVPSGGGVTIGTREMGIIADDGSISAFSLNVDPWPTSQVSQVSRSGSNIDVFTSARWPGLAPEVQTSLSDIMTTVSITHNGVTKPIAICFYSNVCLDSDGNGTNFLPTAVTNLGARIGLVIDASSIGYTLSDADTITVSTSAPWGTAITSAEMPLVTPAIAVNTTGPTQLSGYGKWLGATIWEPDLSAPGFAGWLGGWDLVEGLAAFTSLQHDFFMAVFNSETVASVFMQLTSAALSFVPVFGTAYAAMQCASWQCVAFSVGASAAGAFAPKLLKGIYEGYKAGTKVGVSRLGMFVGRLGNGANTLKSRIVKTLPTRIQNAMKSEATLRGTIIKGTLKAFGKMSIKVGVQEINIARGAVDRPGSPDVASTIQQPMPELNSPVNNVAFRANPALAELLANQVAGAQNTADGIVIANWDAAIAAAYKMASESNVPAVTDVGYGEGIGRAFAHSFAAVANIAIPNLATVDKAASTLTIDEMNYAWGDDPWNSSLFNFAKCDLNMNCSVIEGLSILPVNGMVIMSGMFPLEKSWKPAGAWLRYTLKVVRAGVVETYVSYANVPFGGSWQDCQCQGWAHVAPRLDPRGTWDTPQEPWRAPDFDSATMWSPTTQTLRGGF</sequence>
<dbReference type="InterPro" id="IPR013783">
    <property type="entry name" value="Ig-like_fold"/>
</dbReference>
<dbReference type="CDD" id="cd00063">
    <property type="entry name" value="FN3"/>
    <property type="match status" value="13"/>
</dbReference>
<dbReference type="PROSITE" id="PS50853">
    <property type="entry name" value="FN3"/>
    <property type="match status" value="14"/>
</dbReference>
<dbReference type="EMBL" id="CAFBMR010000005">
    <property type="protein sequence ID" value="CAB4903993.1"/>
    <property type="molecule type" value="Genomic_DNA"/>
</dbReference>
<dbReference type="Gene3D" id="2.60.40.10">
    <property type="entry name" value="Immunoglobulins"/>
    <property type="match status" value="16"/>
</dbReference>
<dbReference type="SUPFAM" id="SSF49265">
    <property type="entry name" value="Fibronectin type III"/>
    <property type="match status" value="10"/>
</dbReference>
<feature type="domain" description="Fibronectin type-III" evidence="3">
    <location>
        <begin position="1927"/>
        <end position="2021"/>
    </location>
</feature>
<feature type="compositionally biased region" description="Low complexity" evidence="2">
    <location>
        <begin position="1524"/>
        <end position="1539"/>
    </location>
</feature>
<feature type="domain" description="Fibronectin type-III" evidence="3">
    <location>
        <begin position="4159"/>
        <end position="4251"/>
    </location>
</feature>
<accession>A0A6J7GIN0</accession>
<dbReference type="InterPro" id="IPR003961">
    <property type="entry name" value="FN3_dom"/>
</dbReference>
<feature type="domain" description="Fibronectin type-III" evidence="3">
    <location>
        <begin position="541"/>
        <end position="629"/>
    </location>
</feature>
<feature type="domain" description="Fibronectin type-III" evidence="3">
    <location>
        <begin position="1034"/>
        <end position="1144"/>
    </location>
</feature>
<dbReference type="InterPro" id="IPR050964">
    <property type="entry name" value="Striated_Muscle_Regulatory"/>
</dbReference>
<dbReference type="SMART" id="SM00060">
    <property type="entry name" value="FN3"/>
    <property type="match status" value="18"/>
</dbReference>
<feature type="domain" description="Fibronectin type-III" evidence="3">
    <location>
        <begin position="1449"/>
        <end position="1541"/>
    </location>
</feature>
<evidence type="ECO:0000256" key="1">
    <source>
        <dbReference type="ARBA" id="ARBA00022737"/>
    </source>
</evidence>
<organism evidence="4">
    <name type="scientific">freshwater metagenome</name>
    <dbReference type="NCBI Taxonomy" id="449393"/>
    <lineage>
        <taxon>unclassified sequences</taxon>
        <taxon>metagenomes</taxon>
        <taxon>ecological metagenomes</taxon>
    </lineage>
</organism>
<dbReference type="InterPro" id="IPR036116">
    <property type="entry name" value="FN3_sf"/>
</dbReference>
<evidence type="ECO:0000259" key="3">
    <source>
        <dbReference type="PROSITE" id="PS50853"/>
    </source>
</evidence>
<feature type="domain" description="Fibronectin type-III" evidence="3">
    <location>
        <begin position="442"/>
        <end position="537"/>
    </location>
</feature>
<feature type="region of interest" description="Disordered" evidence="2">
    <location>
        <begin position="1236"/>
        <end position="1256"/>
    </location>
</feature>
<gene>
    <name evidence="4" type="ORF">UFOPK3610_00298</name>
</gene>
<feature type="domain" description="Fibronectin type-III" evidence="3">
    <location>
        <begin position="1249"/>
        <end position="1341"/>
    </location>
</feature>
<feature type="domain" description="Fibronectin type-III" evidence="3">
    <location>
        <begin position="937"/>
        <end position="1033"/>
    </location>
</feature>
<evidence type="ECO:0000256" key="2">
    <source>
        <dbReference type="SAM" id="MobiDB-lite"/>
    </source>
</evidence>
<protein>
    <submittedName>
        <fullName evidence="4">Unannotated protein</fullName>
    </submittedName>
</protein>